<evidence type="ECO:0000313" key="1">
    <source>
        <dbReference type="EMBL" id="KAA6387576.1"/>
    </source>
</evidence>
<sequence length="163" mass="19438">MYFFSFPEDMDHLTQYVKCQLFEMLLTQMCSYSITYSEVVKRQFLYSLQNLVDWVAFQVKYFIWFWHRRDGQQRWALNFSSVGLAVLFIQDVHCPEINLVRLHASHRLQDFCHKRLCTFTDRLLGQAYVRCPVESAAVPIVETSQFRLRAPAARQRSRQVSLQ</sequence>
<reference evidence="1 2" key="1">
    <citation type="submission" date="2019-03" db="EMBL/GenBank/DDBJ databases">
        <title>Single cell metagenomics reveals metabolic interactions within the superorganism composed of flagellate Streblomastix strix and complex community of Bacteroidetes bacteria on its surface.</title>
        <authorList>
            <person name="Treitli S.C."/>
            <person name="Kolisko M."/>
            <person name="Husnik F."/>
            <person name="Keeling P."/>
            <person name="Hampl V."/>
        </authorList>
    </citation>
    <scope>NUCLEOTIDE SEQUENCE [LARGE SCALE GENOMIC DNA]</scope>
    <source>
        <strain evidence="1">ST1C</strain>
    </source>
</reference>
<gene>
    <name evidence="1" type="ORF">EZS28_016897</name>
</gene>
<proteinExistence type="predicted"/>
<evidence type="ECO:0000313" key="2">
    <source>
        <dbReference type="Proteomes" id="UP000324800"/>
    </source>
</evidence>
<dbReference type="AlphaFoldDB" id="A0A5J4VZA8"/>
<dbReference type="Proteomes" id="UP000324800">
    <property type="component" value="Unassembled WGS sequence"/>
</dbReference>
<accession>A0A5J4VZA8</accession>
<name>A0A5J4VZA8_9EUKA</name>
<organism evidence="1 2">
    <name type="scientific">Streblomastix strix</name>
    <dbReference type="NCBI Taxonomy" id="222440"/>
    <lineage>
        <taxon>Eukaryota</taxon>
        <taxon>Metamonada</taxon>
        <taxon>Preaxostyla</taxon>
        <taxon>Oxymonadida</taxon>
        <taxon>Streblomastigidae</taxon>
        <taxon>Streblomastix</taxon>
    </lineage>
</organism>
<comment type="caution">
    <text evidence="1">The sequence shown here is derived from an EMBL/GenBank/DDBJ whole genome shotgun (WGS) entry which is preliminary data.</text>
</comment>
<dbReference type="EMBL" id="SNRW01004318">
    <property type="protein sequence ID" value="KAA6387576.1"/>
    <property type="molecule type" value="Genomic_DNA"/>
</dbReference>
<protein>
    <submittedName>
        <fullName evidence="1">Uncharacterized protein</fullName>
    </submittedName>
</protein>